<dbReference type="InterPro" id="IPR029058">
    <property type="entry name" value="AB_hydrolase_fold"/>
</dbReference>
<comment type="caution">
    <text evidence="4">The sequence shown here is derived from an EMBL/GenBank/DDBJ whole genome shotgun (WGS) entry which is preliminary data.</text>
</comment>
<evidence type="ECO:0000313" key="5">
    <source>
        <dbReference type="Proteomes" id="UP000525987"/>
    </source>
</evidence>
<dbReference type="Proteomes" id="UP000525987">
    <property type="component" value="Unassembled WGS sequence"/>
</dbReference>
<feature type="chain" id="PRO_5031433681" evidence="2">
    <location>
        <begin position="20"/>
        <end position="309"/>
    </location>
</feature>
<keyword evidence="1" id="KW-0378">Hydrolase</keyword>
<dbReference type="GO" id="GO:0016787">
    <property type="term" value="F:hydrolase activity"/>
    <property type="evidence" value="ECO:0007669"/>
    <property type="project" value="UniProtKB-KW"/>
</dbReference>
<dbReference type="SUPFAM" id="SSF53474">
    <property type="entry name" value="alpha/beta-Hydrolases"/>
    <property type="match status" value="1"/>
</dbReference>
<reference evidence="4 5" key="1">
    <citation type="submission" date="2020-08" db="EMBL/GenBank/DDBJ databases">
        <title>Genomic Encyclopedia of Type Strains, Phase III (KMG-III): the genomes of soil and plant-associated and newly described type strains.</title>
        <authorList>
            <person name="Whitman W."/>
        </authorList>
    </citation>
    <scope>NUCLEOTIDE SEQUENCE [LARGE SCALE GENOMIC DNA]</scope>
    <source>
        <strain evidence="4 5">CECT 5995</strain>
    </source>
</reference>
<feature type="signal peptide" evidence="2">
    <location>
        <begin position="1"/>
        <end position="19"/>
    </location>
</feature>
<evidence type="ECO:0000259" key="3">
    <source>
        <dbReference type="Pfam" id="PF20434"/>
    </source>
</evidence>
<feature type="domain" description="BD-FAE-like" evidence="3">
    <location>
        <begin position="68"/>
        <end position="263"/>
    </location>
</feature>
<dbReference type="RefSeq" id="WP_183387189.1">
    <property type="nucleotide sequence ID" value="NZ_JACHXM010000006.1"/>
</dbReference>
<dbReference type="InterPro" id="IPR049492">
    <property type="entry name" value="BD-FAE-like_dom"/>
</dbReference>
<protein>
    <submittedName>
        <fullName evidence="4">Acetyl esterase/lipase</fullName>
    </submittedName>
</protein>
<name>A0A7W5G5V6_9GAMM</name>
<evidence type="ECO:0000313" key="4">
    <source>
        <dbReference type="EMBL" id="MBB3140796.1"/>
    </source>
</evidence>
<gene>
    <name evidence="4" type="ORF">FHR96_001665</name>
</gene>
<accession>A0A7W5G5V6</accession>
<dbReference type="Gene3D" id="3.40.50.1820">
    <property type="entry name" value="alpha/beta hydrolase"/>
    <property type="match status" value="1"/>
</dbReference>
<keyword evidence="5" id="KW-1185">Reference proteome</keyword>
<sequence>MPGWRFRLLGLVLCLPLLAGGCASQRSTDGTPASASQDAPATVETAFHRLPAQPYTPPDWPEALSARVYLPDTPGDTKRPAALVVHGGGWQRRGPEDMAPIAERLAAHGFVVANIAYRFAPEYRFPAQLHDLQVAMAWLHDHADDWRIDTERIVGVGYSSGAHLVSLLGMQHAGSPLDRPYGGEDTRLAAVVAGGLPSDLLKFDDGRLVVEFIGGTRAEKPRAYRLASPARQVTENAPPHFLFHGNLDSLVPVDHATDMYARLAEAGVPAELYLQRLRGHITAFLTRDGAMEAALSFLDEQLASLEKEE</sequence>
<dbReference type="EMBL" id="JACHXM010000006">
    <property type="protein sequence ID" value="MBB3140796.1"/>
    <property type="molecule type" value="Genomic_DNA"/>
</dbReference>
<keyword evidence="2" id="KW-0732">Signal</keyword>
<dbReference type="PANTHER" id="PTHR48081">
    <property type="entry name" value="AB HYDROLASE SUPERFAMILY PROTEIN C4A8.06C"/>
    <property type="match status" value="1"/>
</dbReference>
<evidence type="ECO:0000256" key="2">
    <source>
        <dbReference type="SAM" id="SignalP"/>
    </source>
</evidence>
<dbReference type="PROSITE" id="PS51257">
    <property type="entry name" value="PROKAR_LIPOPROTEIN"/>
    <property type="match status" value="1"/>
</dbReference>
<dbReference type="InterPro" id="IPR050300">
    <property type="entry name" value="GDXG_lipolytic_enzyme"/>
</dbReference>
<evidence type="ECO:0000256" key="1">
    <source>
        <dbReference type="ARBA" id="ARBA00022801"/>
    </source>
</evidence>
<dbReference type="AlphaFoldDB" id="A0A7W5G5V6"/>
<dbReference type="Pfam" id="PF20434">
    <property type="entry name" value="BD-FAE"/>
    <property type="match status" value="1"/>
</dbReference>
<organism evidence="4 5">
    <name type="scientific">Halomonas organivorans</name>
    <dbReference type="NCBI Taxonomy" id="257772"/>
    <lineage>
        <taxon>Bacteria</taxon>
        <taxon>Pseudomonadati</taxon>
        <taxon>Pseudomonadota</taxon>
        <taxon>Gammaproteobacteria</taxon>
        <taxon>Oceanospirillales</taxon>
        <taxon>Halomonadaceae</taxon>
        <taxon>Halomonas</taxon>
    </lineage>
</organism>
<proteinExistence type="predicted"/>